<gene>
    <name evidence="1" type="ORF">GCM10010446_59950</name>
</gene>
<keyword evidence="2" id="KW-1185">Reference proteome</keyword>
<comment type="caution">
    <text evidence="1">The sequence shown here is derived from an EMBL/GenBank/DDBJ whole genome shotgun (WGS) entry which is preliminary data.</text>
</comment>
<evidence type="ECO:0000313" key="2">
    <source>
        <dbReference type="Proteomes" id="UP001500403"/>
    </source>
</evidence>
<sequence length="84" mass="9061">MNDTCAAEYRIAHLREHLAGGDFAEMGVRIELRGNSVLITGTVSSAACRDEILRMAEDELAGLPLHEDLVVVSATAPDRPEELA</sequence>
<name>A0ABP6K655_9ACTN</name>
<reference evidence="2" key="1">
    <citation type="journal article" date="2019" name="Int. J. Syst. Evol. Microbiol.">
        <title>The Global Catalogue of Microorganisms (GCM) 10K type strain sequencing project: providing services to taxonomists for standard genome sequencing and annotation.</title>
        <authorList>
            <consortium name="The Broad Institute Genomics Platform"/>
            <consortium name="The Broad Institute Genome Sequencing Center for Infectious Disease"/>
            <person name="Wu L."/>
            <person name="Ma J."/>
        </authorList>
    </citation>
    <scope>NUCLEOTIDE SEQUENCE [LARGE SCALE GENOMIC DNA]</scope>
    <source>
        <strain evidence="2">JCM 9088</strain>
    </source>
</reference>
<accession>A0ABP6K655</accession>
<dbReference type="EMBL" id="BAAAUD010000057">
    <property type="protein sequence ID" value="GAA2966252.1"/>
    <property type="molecule type" value="Genomic_DNA"/>
</dbReference>
<evidence type="ECO:0000313" key="1">
    <source>
        <dbReference type="EMBL" id="GAA2966252.1"/>
    </source>
</evidence>
<dbReference type="Proteomes" id="UP001500403">
    <property type="component" value="Unassembled WGS sequence"/>
</dbReference>
<dbReference type="RefSeq" id="WP_344499411.1">
    <property type="nucleotide sequence ID" value="NZ_BAAAUD010000057.1"/>
</dbReference>
<proteinExistence type="predicted"/>
<organism evidence="1 2">
    <name type="scientific">Streptomyces enissocaesilis</name>
    <dbReference type="NCBI Taxonomy" id="332589"/>
    <lineage>
        <taxon>Bacteria</taxon>
        <taxon>Bacillati</taxon>
        <taxon>Actinomycetota</taxon>
        <taxon>Actinomycetes</taxon>
        <taxon>Kitasatosporales</taxon>
        <taxon>Streptomycetaceae</taxon>
        <taxon>Streptomyces</taxon>
        <taxon>Streptomyces rochei group</taxon>
    </lineage>
</organism>
<protein>
    <submittedName>
        <fullName evidence="1">BON domain-containing protein</fullName>
    </submittedName>
</protein>